<reference evidence="3" key="1">
    <citation type="submission" date="2025-08" db="UniProtKB">
        <authorList>
            <consortium name="RefSeq"/>
        </authorList>
    </citation>
    <scope>IDENTIFICATION</scope>
    <source>
        <tissue evidence="3">Blood</tissue>
    </source>
</reference>
<keyword evidence="2" id="KW-1185">Reference proteome</keyword>
<feature type="chain" id="PRO_5015943623" evidence="1">
    <location>
        <begin position="26"/>
        <end position="320"/>
    </location>
</feature>
<dbReference type="STRING" id="391180.A0A2Y9INT9"/>
<evidence type="ECO:0000313" key="2">
    <source>
        <dbReference type="Proteomes" id="UP000248482"/>
    </source>
</evidence>
<sequence>MRGWEIFVLWVFWVVLLWLMAPCLDLRPESAPQEKLMVLVPQHCNRPWLQLRTSGCRSETLNSSLWHHGAGERTGFAARYEKTVEYLMETTESLTPDTVLWWLGMNSENGLGKMWEKLFEVIPRPSVSHFHLYCGTCALVGNPKTLQASGLSHNINRYPIAFGNASIQGSWRQLVLLLKLSGLVWTSDDPSEEVMVSLFGFGTDQLMRWSHNWDDKYWFESNMHSFKEEQKVILTLQGVSSLGKSSSFQGSLCSFVTHRWAPKLLMELETSISGVPGLWAVSPPRLLFHSNGVQPPLCENVGVKWVLVTNFTILKYIHET</sequence>
<dbReference type="InterPro" id="IPR051757">
    <property type="entry name" value="Beta-gal_alpha2-3_sialyltrans"/>
</dbReference>
<evidence type="ECO:0000313" key="3">
    <source>
        <dbReference type="RefSeq" id="XP_022349861.1"/>
    </source>
</evidence>
<dbReference type="InterPro" id="IPR038578">
    <property type="entry name" value="GT29-like_sf"/>
</dbReference>
<gene>
    <name evidence="3" type="primary">LOC111141540</name>
</gene>
<proteinExistence type="predicted"/>
<dbReference type="GO" id="GO:0097503">
    <property type="term" value="P:sialylation"/>
    <property type="evidence" value="ECO:0007669"/>
    <property type="project" value="TreeGrafter"/>
</dbReference>
<dbReference type="GO" id="GO:0003836">
    <property type="term" value="F:beta-galactoside (CMP) alpha-2,3-sialyltransferase activity"/>
    <property type="evidence" value="ECO:0007669"/>
    <property type="project" value="TreeGrafter"/>
</dbReference>
<protein>
    <submittedName>
        <fullName evidence="3">Uncharacterized protein C20orf173 homolog</fullName>
    </submittedName>
</protein>
<organism evidence="2 3">
    <name type="scientific">Enhydra lutris kenyoni</name>
    <name type="common">northern sea otter</name>
    <dbReference type="NCBI Taxonomy" id="391180"/>
    <lineage>
        <taxon>Eukaryota</taxon>
        <taxon>Metazoa</taxon>
        <taxon>Chordata</taxon>
        <taxon>Craniata</taxon>
        <taxon>Vertebrata</taxon>
        <taxon>Euteleostomi</taxon>
        <taxon>Mammalia</taxon>
        <taxon>Eutheria</taxon>
        <taxon>Laurasiatheria</taxon>
        <taxon>Carnivora</taxon>
        <taxon>Caniformia</taxon>
        <taxon>Musteloidea</taxon>
        <taxon>Mustelidae</taxon>
        <taxon>Lutrinae</taxon>
        <taxon>Enhydra</taxon>
    </lineage>
</organism>
<evidence type="ECO:0000256" key="1">
    <source>
        <dbReference type="SAM" id="SignalP"/>
    </source>
</evidence>
<dbReference type="AlphaFoldDB" id="A0A2Y9INT9"/>
<dbReference type="Gene3D" id="3.90.1480.20">
    <property type="entry name" value="Glycosyl transferase family 29"/>
    <property type="match status" value="1"/>
</dbReference>
<dbReference type="RefSeq" id="XP_022349861.1">
    <property type="nucleotide sequence ID" value="XM_022494153.1"/>
</dbReference>
<dbReference type="GeneID" id="111141540"/>
<dbReference type="PANTHER" id="PTHR46032:SF7">
    <property type="entry name" value="RIKEN CDNA 6430550D23 GENE"/>
    <property type="match status" value="1"/>
</dbReference>
<name>A0A2Y9INT9_ENHLU</name>
<dbReference type="KEGG" id="elk:111141540"/>
<dbReference type="Proteomes" id="UP000248482">
    <property type="component" value="Unplaced"/>
</dbReference>
<dbReference type="PANTHER" id="PTHR46032">
    <property type="entry name" value="ALPHA-2,3-SIALYLTRANSFERASE ST3GAL I ISOFORM X1"/>
    <property type="match status" value="1"/>
</dbReference>
<dbReference type="OrthoDB" id="9748577at2759"/>
<keyword evidence="1" id="KW-0732">Signal</keyword>
<feature type="signal peptide" evidence="1">
    <location>
        <begin position="1"/>
        <end position="25"/>
    </location>
</feature>
<accession>A0A2Y9INT9</accession>
<dbReference type="GO" id="GO:0016020">
    <property type="term" value="C:membrane"/>
    <property type="evidence" value="ECO:0007669"/>
    <property type="project" value="TreeGrafter"/>
</dbReference>